<protein>
    <recommendedName>
        <fullName evidence="3">RING-type E3 ubiquitin transferase</fullName>
        <ecNumber evidence="3">2.3.2.27</ecNumber>
    </recommendedName>
</protein>
<evidence type="ECO:0000256" key="8">
    <source>
        <dbReference type="ARBA" id="ARBA00022786"/>
    </source>
</evidence>
<dbReference type="EMBL" id="RKLQ01000003">
    <property type="protein sequence ID" value="MBX0305340.1"/>
    <property type="molecule type" value="Genomic_DNA"/>
</dbReference>
<keyword evidence="15" id="KW-1185">Reference proteome</keyword>
<dbReference type="SUPFAM" id="SSF110296">
    <property type="entry name" value="Oligoxyloglucan reducing end-specific cellobiohydrolase"/>
    <property type="match status" value="1"/>
</dbReference>
<dbReference type="Pfam" id="PF12483">
    <property type="entry name" value="GIDE"/>
    <property type="match status" value="1"/>
</dbReference>
<dbReference type="RefSeq" id="WP_220589576.1">
    <property type="nucleotide sequence ID" value="NZ_RKLQ01000003.1"/>
</dbReference>
<keyword evidence="5 12" id="KW-0812">Transmembrane</keyword>
<name>A0A8J7YG14_9EURY</name>
<comment type="subcellular location">
    <subcellularLocation>
        <location evidence="2">Membrane</location>
        <topology evidence="2">Multi-pass membrane protein</topology>
    </subcellularLocation>
</comment>
<dbReference type="GO" id="GO:0016020">
    <property type="term" value="C:membrane"/>
    <property type="evidence" value="ECO:0007669"/>
    <property type="project" value="UniProtKB-SubCell"/>
</dbReference>
<dbReference type="Proteomes" id="UP000783863">
    <property type="component" value="Unassembled WGS sequence"/>
</dbReference>
<proteinExistence type="predicted"/>
<evidence type="ECO:0000256" key="10">
    <source>
        <dbReference type="ARBA" id="ARBA00022989"/>
    </source>
</evidence>
<evidence type="ECO:0000256" key="1">
    <source>
        <dbReference type="ARBA" id="ARBA00000900"/>
    </source>
</evidence>
<evidence type="ECO:0000256" key="6">
    <source>
        <dbReference type="ARBA" id="ARBA00022723"/>
    </source>
</evidence>
<accession>A0A8J7YG14</accession>
<evidence type="ECO:0000256" key="3">
    <source>
        <dbReference type="ARBA" id="ARBA00012483"/>
    </source>
</evidence>
<evidence type="ECO:0000256" key="7">
    <source>
        <dbReference type="ARBA" id="ARBA00022771"/>
    </source>
</evidence>
<evidence type="ECO:0000313" key="14">
    <source>
        <dbReference type="EMBL" id="MBX0305340.1"/>
    </source>
</evidence>
<sequence>MTPAMVVFDITRLLLQSDEGDSTLFFLAMFGGGLYFVYSGFRTWQRMRLIQDTPTEKIRSAAAGRTEVEGAGRPVGTPVGRPFGDGDCLVATYTVERYDSDDDGGDWETIDSGTRYGPIQLDDGTGTLVVEPDDETRFEFDDAHVREIEVGGREQEPPEIADFLRANGDVSVPDRDGVTGFLFSERRRYTERWIPVGQQLYVLGGAQPGEPSETNSSGLVLRRDEASGEFIVSAESEDELVTEAKWKAPVKMAGGLAASVAGLYLLLNGGL</sequence>
<dbReference type="GO" id="GO:0016567">
    <property type="term" value="P:protein ubiquitination"/>
    <property type="evidence" value="ECO:0007669"/>
    <property type="project" value="InterPro"/>
</dbReference>
<comment type="catalytic activity">
    <reaction evidence="1">
        <text>S-ubiquitinyl-[E2 ubiquitin-conjugating enzyme]-L-cysteine + [acceptor protein]-L-lysine = [E2 ubiquitin-conjugating enzyme]-L-cysteine + N(6)-ubiquitinyl-[acceptor protein]-L-lysine.</text>
        <dbReference type="EC" id="2.3.2.27"/>
    </reaction>
</comment>
<dbReference type="GO" id="GO:0061630">
    <property type="term" value="F:ubiquitin protein ligase activity"/>
    <property type="evidence" value="ECO:0007669"/>
    <property type="project" value="UniProtKB-EC"/>
</dbReference>
<gene>
    <name evidence="14" type="ORF">EGD98_16895</name>
</gene>
<evidence type="ECO:0000259" key="13">
    <source>
        <dbReference type="Pfam" id="PF12483"/>
    </source>
</evidence>
<evidence type="ECO:0000256" key="12">
    <source>
        <dbReference type="SAM" id="Phobius"/>
    </source>
</evidence>
<dbReference type="EC" id="2.3.2.27" evidence="3"/>
<dbReference type="GO" id="GO:0008270">
    <property type="term" value="F:zinc ion binding"/>
    <property type="evidence" value="ECO:0007669"/>
    <property type="project" value="UniProtKB-KW"/>
</dbReference>
<evidence type="ECO:0000256" key="11">
    <source>
        <dbReference type="ARBA" id="ARBA00023136"/>
    </source>
</evidence>
<comment type="caution">
    <text evidence="14">The sequence shown here is derived from an EMBL/GenBank/DDBJ whole genome shotgun (WGS) entry which is preliminary data.</text>
</comment>
<evidence type="ECO:0000256" key="4">
    <source>
        <dbReference type="ARBA" id="ARBA00022679"/>
    </source>
</evidence>
<organism evidence="14 15">
    <name type="scientific">Haloarcula salinisoli</name>
    <dbReference type="NCBI Taxonomy" id="2487746"/>
    <lineage>
        <taxon>Archaea</taxon>
        <taxon>Methanobacteriati</taxon>
        <taxon>Methanobacteriota</taxon>
        <taxon>Stenosarchaea group</taxon>
        <taxon>Halobacteria</taxon>
        <taxon>Halobacteriales</taxon>
        <taxon>Haloarculaceae</taxon>
        <taxon>Haloarcula</taxon>
    </lineage>
</organism>
<keyword evidence="9" id="KW-0862">Zinc</keyword>
<keyword evidence="11 12" id="KW-0472">Membrane</keyword>
<keyword evidence="8" id="KW-0833">Ubl conjugation pathway</keyword>
<keyword evidence="7" id="KW-0863">Zinc-finger</keyword>
<keyword evidence="4" id="KW-0808">Transferase</keyword>
<feature type="transmembrane region" description="Helical" evidence="12">
    <location>
        <begin position="23"/>
        <end position="41"/>
    </location>
</feature>
<evidence type="ECO:0000313" key="15">
    <source>
        <dbReference type="Proteomes" id="UP000783863"/>
    </source>
</evidence>
<reference evidence="14" key="1">
    <citation type="submission" date="2021-06" db="EMBL/GenBank/DDBJ databases">
        <title>Halomicroarcula sp. F24A a new haloarchaeum isolated from saline soil.</title>
        <authorList>
            <person name="Duran-Viseras A."/>
            <person name="Sanchez-Porro C."/>
            <person name="Ventosa A."/>
        </authorList>
    </citation>
    <scope>NUCLEOTIDE SEQUENCE</scope>
    <source>
        <strain evidence="14">F24A</strain>
    </source>
</reference>
<dbReference type="AlphaFoldDB" id="A0A8J7YG14"/>
<evidence type="ECO:0000256" key="5">
    <source>
        <dbReference type="ARBA" id="ARBA00022692"/>
    </source>
</evidence>
<keyword evidence="6" id="KW-0479">Metal-binding</keyword>
<dbReference type="InterPro" id="IPR022170">
    <property type="entry name" value="MUL1-like"/>
</dbReference>
<evidence type="ECO:0000256" key="9">
    <source>
        <dbReference type="ARBA" id="ARBA00022833"/>
    </source>
</evidence>
<feature type="domain" description="E3 Ubiquitin ligase MUL1-like" evidence="13">
    <location>
        <begin position="104"/>
        <end position="262"/>
    </location>
</feature>
<keyword evidence="10 12" id="KW-1133">Transmembrane helix</keyword>
<evidence type="ECO:0000256" key="2">
    <source>
        <dbReference type="ARBA" id="ARBA00004141"/>
    </source>
</evidence>